<organism evidence="13 14">
    <name type="scientific">Rhizopus stolonifer</name>
    <name type="common">Rhizopus nigricans</name>
    <dbReference type="NCBI Taxonomy" id="4846"/>
    <lineage>
        <taxon>Eukaryota</taxon>
        <taxon>Fungi</taxon>
        <taxon>Fungi incertae sedis</taxon>
        <taxon>Mucoromycota</taxon>
        <taxon>Mucoromycotina</taxon>
        <taxon>Mucoromycetes</taxon>
        <taxon>Mucorales</taxon>
        <taxon>Mucorineae</taxon>
        <taxon>Rhizopodaceae</taxon>
        <taxon>Rhizopus</taxon>
    </lineage>
</organism>
<dbReference type="GO" id="GO:0005739">
    <property type="term" value="C:mitochondrion"/>
    <property type="evidence" value="ECO:0007669"/>
    <property type="project" value="GOC"/>
</dbReference>
<evidence type="ECO:0000313" key="14">
    <source>
        <dbReference type="Proteomes" id="UP000253551"/>
    </source>
</evidence>
<keyword evidence="6" id="KW-0679">Respiratory chain</keyword>
<dbReference type="EC" id="7.1.1.8" evidence="3"/>
<evidence type="ECO:0000256" key="1">
    <source>
        <dbReference type="ARBA" id="ARBA00001926"/>
    </source>
</evidence>
<evidence type="ECO:0000256" key="6">
    <source>
        <dbReference type="ARBA" id="ARBA00022660"/>
    </source>
</evidence>
<dbReference type="STRING" id="4846.A0A367JVD8"/>
<evidence type="ECO:0000256" key="8">
    <source>
        <dbReference type="ARBA" id="ARBA00022982"/>
    </source>
</evidence>
<keyword evidence="4" id="KW-0813">Transport</keyword>
<protein>
    <recommendedName>
        <fullName evidence="3">quinol--cytochrome-c reductase</fullName>
        <ecNumber evidence="3">7.1.1.8</ecNumber>
    </recommendedName>
</protein>
<keyword evidence="9" id="KW-0408">Iron</keyword>
<evidence type="ECO:0000256" key="3">
    <source>
        <dbReference type="ARBA" id="ARBA00012951"/>
    </source>
</evidence>
<name>A0A367JVD8_RHIST</name>
<evidence type="ECO:0000256" key="9">
    <source>
        <dbReference type="ARBA" id="ARBA00023004"/>
    </source>
</evidence>
<keyword evidence="12" id="KW-1133">Transmembrane helix</keyword>
<keyword evidence="5" id="KW-0349">Heme</keyword>
<dbReference type="Pfam" id="PF02167">
    <property type="entry name" value="Cytochrom_C1"/>
    <property type="match status" value="1"/>
</dbReference>
<keyword evidence="8" id="KW-0249">Electron transport</keyword>
<dbReference type="FunFam" id="1.20.5.100:FF:000003">
    <property type="entry name" value="Cytochrome c1, heme protein, mitochondrial"/>
    <property type="match status" value="1"/>
</dbReference>
<evidence type="ECO:0000256" key="12">
    <source>
        <dbReference type="SAM" id="Phobius"/>
    </source>
</evidence>
<dbReference type="InterPro" id="IPR002326">
    <property type="entry name" value="Cyt_c1"/>
</dbReference>
<keyword evidence="10 12" id="KW-0472">Membrane</keyword>
<evidence type="ECO:0000256" key="2">
    <source>
        <dbReference type="ARBA" id="ARBA00006488"/>
    </source>
</evidence>
<feature type="non-terminal residue" evidence="13">
    <location>
        <position position="56"/>
    </location>
</feature>
<evidence type="ECO:0000256" key="11">
    <source>
        <dbReference type="ARBA" id="ARBA00029351"/>
    </source>
</evidence>
<evidence type="ECO:0000256" key="7">
    <source>
        <dbReference type="ARBA" id="ARBA00022723"/>
    </source>
</evidence>
<evidence type="ECO:0000313" key="13">
    <source>
        <dbReference type="EMBL" id="RCH93631.1"/>
    </source>
</evidence>
<evidence type="ECO:0000256" key="5">
    <source>
        <dbReference type="ARBA" id="ARBA00022617"/>
    </source>
</evidence>
<dbReference type="GO" id="GO:0046872">
    <property type="term" value="F:metal ion binding"/>
    <property type="evidence" value="ECO:0007669"/>
    <property type="project" value="UniProtKB-KW"/>
</dbReference>
<keyword evidence="14" id="KW-1185">Reference proteome</keyword>
<dbReference type="PANTHER" id="PTHR10266">
    <property type="entry name" value="CYTOCHROME C1"/>
    <property type="match status" value="1"/>
</dbReference>
<dbReference type="Proteomes" id="UP000253551">
    <property type="component" value="Unassembled WGS sequence"/>
</dbReference>
<dbReference type="InterPro" id="IPR021157">
    <property type="entry name" value="Cyt_c1_TM_anchor_C"/>
</dbReference>
<dbReference type="AlphaFoldDB" id="A0A367JVD8"/>
<dbReference type="GO" id="GO:0006122">
    <property type="term" value="P:mitochondrial electron transport, ubiquinol to cytochrome c"/>
    <property type="evidence" value="ECO:0007669"/>
    <property type="project" value="TreeGrafter"/>
</dbReference>
<dbReference type="OrthoDB" id="5925at2759"/>
<dbReference type="Gene3D" id="1.20.5.100">
    <property type="entry name" value="Cytochrome c1, transmembrane anchor, C-terminal"/>
    <property type="match status" value="1"/>
</dbReference>
<accession>A0A367JVD8</accession>
<keyword evidence="7" id="KW-0479">Metal-binding</keyword>
<gene>
    <name evidence="13" type="primary">CYC1_2</name>
    <name evidence="13" type="ORF">CU098_011452</name>
</gene>
<evidence type="ECO:0000256" key="4">
    <source>
        <dbReference type="ARBA" id="ARBA00022448"/>
    </source>
</evidence>
<keyword evidence="12" id="KW-0812">Transmembrane</keyword>
<feature type="transmembrane region" description="Helical" evidence="12">
    <location>
        <begin position="23"/>
        <end position="41"/>
    </location>
</feature>
<comment type="catalytic activity">
    <reaction evidence="11">
        <text>a quinol + 2 Fe(III)-[cytochrome c](out) = a quinone + 2 Fe(II)-[cytochrome c](out) + 2 H(+)(out)</text>
        <dbReference type="Rhea" id="RHEA:11484"/>
        <dbReference type="Rhea" id="RHEA-COMP:10350"/>
        <dbReference type="Rhea" id="RHEA-COMP:14399"/>
        <dbReference type="ChEBI" id="CHEBI:15378"/>
        <dbReference type="ChEBI" id="CHEBI:24646"/>
        <dbReference type="ChEBI" id="CHEBI:29033"/>
        <dbReference type="ChEBI" id="CHEBI:29034"/>
        <dbReference type="ChEBI" id="CHEBI:132124"/>
        <dbReference type="EC" id="7.1.1.8"/>
    </reaction>
</comment>
<comment type="caution">
    <text evidence="13">The sequence shown here is derived from an EMBL/GenBank/DDBJ whole genome shotgun (WGS) entry which is preliminary data.</text>
</comment>
<dbReference type="GO" id="GO:0008121">
    <property type="term" value="F:quinol-cytochrome-c reductase activity"/>
    <property type="evidence" value="ECO:0007669"/>
    <property type="project" value="UniProtKB-EC"/>
</dbReference>
<dbReference type="GO" id="GO:0020037">
    <property type="term" value="F:heme binding"/>
    <property type="evidence" value="ECO:0007669"/>
    <property type="project" value="InterPro"/>
</dbReference>
<dbReference type="PANTHER" id="PTHR10266:SF3">
    <property type="entry name" value="CYTOCHROME C1, HEME PROTEIN, MITOCHONDRIAL"/>
    <property type="match status" value="1"/>
</dbReference>
<dbReference type="SUPFAM" id="SSF81496">
    <property type="entry name" value="Cytochrome c1 subunit of cytochrome bc1 complex (Ubiquinol-cytochrome c reductase), transmembrane anchor"/>
    <property type="match status" value="1"/>
</dbReference>
<comment type="similarity">
    <text evidence="2">Belongs to the cytochrome c family.</text>
</comment>
<reference evidence="13 14" key="1">
    <citation type="journal article" date="2018" name="G3 (Bethesda)">
        <title>Phylogenetic and Phylogenomic Definition of Rhizopus Species.</title>
        <authorList>
            <person name="Gryganskyi A.P."/>
            <person name="Golan J."/>
            <person name="Dolatabadi S."/>
            <person name="Mondo S."/>
            <person name="Robb S."/>
            <person name="Idnurm A."/>
            <person name="Muszewska A."/>
            <person name="Steczkiewicz K."/>
            <person name="Masonjones S."/>
            <person name="Liao H.L."/>
            <person name="Gajdeczka M.T."/>
            <person name="Anike F."/>
            <person name="Vuek A."/>
            <person name="Anishchenko I.M."/>
            <person name="Voigt K."/>
            <person name="de Hoog G.S."/>
            <person name="Smith M.E."/>
            <person name="Heitman J."/>
            <person name="Vilgalys R."/>
            <person name="Stajich J.E."/>
        </authorList>
    </citation>
    <scope>NUCLEOTIDE SEQUENCE [LARGE SCALE GENOMIC DNA]</scope>
    <source>
        <strain evidence="13 14">LSU 92-RS-03</strain>
    </source>
</reference>
<proteinExistence type="inferred from homology"/>
<dbReference type="EMBL" id="PJQM01002667">
    <property type="protein sequence ID" value="RCH93631.1"/>
    <property type="molecule type" value="Genomic_DNA"/>
</dbReference>
<evidence type="ECO:0000256" key="10">
    <source>
        <dbReference type="ARBA" id="ARBA00023136"/>
    </source>
</evidence>
<sequence>MAKDVSTFLAWAGEPEHDDRKKMGMKAVVILAGLTAISVWLKRFKWAPIKSRKIVY</sequence>
<comment type="cofactor">
    <cofactor evidence="1">
        <name>heme c</name>
        <dbReference type="ChEBI" id="CHEBI:61717"/>
    </cofactor>
</comment>